<comment type="caution">
    <text evidence="1">The sequence shown here is derived from an EMBL/GenBank/DDBJ whole genome shotgun (WGS) entry which is preliminary data.</text>
</comment>
<accession>A0A7C2NW97</accession>
<dbReference type="AlphaFoldDB" id="A0A7C2NW97"/>
<evidence type="ECO:0000313" key="1">
    <source>
        <dbReference type="EMBL" id="HEN14831.1"/>
    </source>
</evidence>
<name>A0A7C2NW97_9PLAN</name>
<reference evidence="1" key="1">
    <citation type="journal article" date="2020" name="mSystems">
        <title>Genome- and Community-Level Interaction Insights into Carbon Utilization and Element Cycling Functions of Hydrothermarchaeota in Hydrothermal Sediment.</title>
        <authorList>
            <person name="Zhou Z."/>
            <person name="Liu Y."/>
            <person name="Xu W."/>
            <person name="Pan J."/>
            <person name="Luo Z.H."/>
            <person name="Li M."/>
        </authorList>
    </citation>
    <scope>NUCLEOTIDE SEQUENCE [LARGE SCALE GENOMIC DNA]</scope>
    <source>
        <strain evidence="1">SpSt-339</strain>
    </source>
</reference>
<gene>
    <name evidence="1" type="ORF">ENQ76_05095</name>
</gene>
<sequence length="96" mass="10130">MLSTLSTMPTYQYHCPTNNRIIEVQHGMKESLNSWGDVCQRAGLDLNGTPADAAVERIISGGLMGTVSGGTAKSSEVLPKLPMAGCCGNPASCRHH</sequence>
<protein>
    <submittedName>
        <fullName evidence="1">Zinc ribbon domain-containing protein</fullName>
    </submittedName>
</protein>
<organism evidence="1">
    <name type="scientific">Schlesneria paludicola</name>
    <dbReference type="NCBI Taxonomy" id="360056"/>
    <lineage>
        <taxon>Bacteria</taxon>
        <taxon>Pseudomonadati</taxon>
        <taxon>Planctomycetota</taxon>
        <taxon>Planctomycetia</taxon>
        <taxon>Planctomycetales</taxon>
        <taxon>Planctomycetaceae</taxon>
        <taxon>Schlesneria</taxon>
    </lineage>
</organism>
<dbReference type="EMBL" id="DSOK01000151">
    <property type="protein sequence ID" value="HEN14831.1"/>
    <property type="molecule type" value="Genomic_DNA"/>
</dbReference>
<proteinExistence type="predicted"/>